<evidence type="ECO:0000313" key="3">
    <source>
        <dbReference type="EMBL" id="KAK3897828.1"/>
    </source>
</evidence>
<dbReference type="CDD" id="cd10170">
    <property type="entry name" value="ASKHA_NBD_HSP70"/>
    <property type="match status" value="1"/>
</dbReference>
<evidence type="ECO:0000313" key="4">
    <source>
        <dbReference type="Proteomes" id="UP001303889"/>
    </source>
</evidence>
<dbReference type="GO" id="GO:0005524">
    <property type="term" value="F:ATP binding"/>
    <property type="evidence" value="ECO:0007669"/>
    <property type="project" value="UniProtKB-KW"/>
</dbReference>
<reference evidence="3" key="2">
    <citation type="submission" date="2023-05" db="EMBL/GenBank/DDBJ databases">
        <authorList>
            <consortium name="Lawrence Berkeley National Laboratory"/>
            <person name="Steindorff A."/>
            <person name="Hensen N."/>
            <person name="Bonometti L."/>
            <person name="Westerberg I."/>
            <person name="Brannstrom I.O."/>
            <person name="Guillou S."/>
            <person name="Cros-Aarteil S."/>
            <person name="Calhoun S."/>
            <person name="Haridas S."/>
            <person name="Kuo A."/>
            <person name="Mondo S."/>
            <person name="Pangilinan J."/>
            <person name="Riley R."/>
            <person name="Labutti K."/>
            <person name="Andreopoulos B."/>
            <person name="Lipzen A."/>
            <person name="Chen C."/>
            <person name="Yanf M."/>
            <person name="Daum C."/>
            <person name="Ng V."/>
            <person name="Clum A."/>
            <person name="Ohm R."/>
            <person name="Martin F."/>
            <person name="Silar P."/>
            <person name="Natvig D."/>
            <person name="Lalanne C."/>
            <person name="Gautier V."/>
            <person name="Ament-Velasquez S.L."/>
            <person name="Kruys A."/>
            <person name="Hutchinson M.I."/>
            <person name="Powell A.J."/>
            <person name="Barry K."/>
            <person name="Miller A.N."/>
            <person name="Grigoriev I.V."/>
            <person name="Debuchy R."/>
            <person name="Gladieux P."/>
            <person name="Thoren M.H."/>
            <person name="Johannesson H."/>
        </authorList>
    </citation>
    <scope>NUCLEOTIDE SEQUENCE</scope>
    <source>
        <strain evidence="3">CBS 103.79</strain>
    </source>
</reference>
<dbReference type="InterPro" id="IPR043129">
    <property type="entry name" value="ATPase_NBD"/>
</dbReference>
<dbReference type="EMBL" id="MU856059">
    <property type="protein sequence ID" value="KAK3897828.1"/>
    <property type="molecule type" value="Genomic_DNA"/>
</dbReference>
<protein>
    <submittedName>
        <fullName evidence="3">Uncharacterized protein</fullName>
    </submittedName>
</protein>
<dbReference type="PANTHER" id="PTHR14187:SF82">
    <property type="entry name" value="FAMILY CHAPERONE, PUTATIVE (AFU_ORTHOLOGUE AFUA_7G08575)-RELATED"/>
    <property type="match status" value="1"/>
</dbReference>
<keyword evidence="1" id="KW-0547">Nucleotide-binding</keyword>
<dbReference type="Gene3D" id="3.90.640.10">
    <property type="entry name" value="Actin, Chain A, domain 4"/>
    <property type="match status" value="1"/>
</dbReference>
<keyword evidence="2" id="KW-0067">ATP-binding</keyword>
<dbReference type="Pfam" id="PF00012">
    <property type="entry name" value="HSP70"/>
    <property type="match status" value="1"/>
</dbReference>
<keyword evidence="4" id="KW-1185">Reference proteome</keyword>
<dbReference type="Gene3D" id="3.30.420.40">
    <property type="match status" value="2"/>
</dbReference>
<sequence length="592" mass="65055">MPDSDDLAALMDGFHLDNNAPTAYESNEKLIIALDFGTTFSGIAYCFANQRDTKVVAIVEWPGAEGESAPKIPTLINYSDAGGGEFAWGASVNRLQDNIVGVKLLLDPKQERPLYLPTANAKRAIKSLPKPPVEIAADFIGAVYRHALSEISKVVPHDYFKICQKHFVLSVPAVWSDGAKNATLQAAKIAGIFPVTLIKEPEAAALYTMHSLDFSLNVGDAFVVCDAGGGTVDLISYEVVGLSPTLQVKELVPGTGGMAGSLGLNQRFAEAVKNLVGDDQFADLRKSKGFFLAEKSFDREIKRAFKGDQDEEYFVNFPMAYLDDDPELGLEANCWRMTGTDLKAIFAPLITDILRLIDDQVKSVKIKRPGSDVTGIFLVGGFGSSQYLKACVKREHPDIQVLQPTDAWAAIVKGAALSKLPKQATVVATSAPKHYGVQAFKIYDPILDKDVPSQIRRDGSKRALSVRYPFMTWFINMGEDIQRNQEIKFSFFRSIDENYSPNDLIFNDTLYECADQHAPRHQSKGNKIGPNCKLTSDLRSVSSNLFEKRTDIDGDSYYDVTYNLVVTLKSALMTFSLEMDGVSMGSVQAKFS</sequence>
<proteinExistence type="predicted"/>
<name>A0AAN6RPM5_9PEZI</name>
<evidence type="ECO:0000256" key="2">
    <source>
        <dbReference type="ARBA" id="ARBA00022840"/>
    </source>
</evidence>
<dbReference type="SUPFAM" id="SSF53067">
    <property type="entry name" value="Actin-like ATPase domain"/>
    <property type="match status" value="2"/>
</dbReference>
<dbReference type="AlphaFoldDB" id="A0AAN6RPM5"/>
<dbReference type="Proteomes" id="UP001303889">
    <property type="component" value="Unassembled WGS sequence"/>
</dbReference>
<dbReference type="GO" id="GO:0140662">
    <property type="term" value="F:ATP-dependent protein folding chaperone"/>
    <property type="evidence" value="ECO:0007669"/>
    <property type="project" value="InterPro"/>
</dbReference>
<organism evidence="3 4">
    <name type="scientific">Staphylotrichum tortipilum</name>
    <dbReference type="NCBI Taxonomy" id="2831512"/>
    <lineage>
        <taxon>Eukaryota</taxon>
        <taxon>Fungi</taxon>
        <taxon>Dikarya</taxon>
        <taxon>Ascomycota</taxon>
        <taxon>Pezizomycotina</taxon>
        <taxon>Sordariomycetes</taxon>
        <taxon>Sordariomycetidae</taxon>
        <taxon>Sordariales</taxon>
        <taxon>Chaetomiaceae</taxon>
        <taxon>Staphylotrichum</taxon>
    </lineage>
</organism>
<accession>A0AAN6RPM5</accession>
<evidence type="ECO:0000256" key="1">
    <source>
        <dbReference type="ARBA" id="ARBA00022741"/>
    </source>
</evidence>
<dbReference type="InterPro" id="IPR013126">
    <property type="entry name" value="Hsp_70_fam"/>
</dbReference>
<comment type="caution">
    <text evidence="3">The sequence shown here is derived from an EMBL/GenBank/DDBJ whole genome shotgun (WGS) entry which is preliminary data.</text>
</comment>
<gene>
    <name evidence="3" type="ORF">C8A05DRAFT_47677</name>
</gene>
<dbReference type="PANTHER" id="PTHR14187">
    <property type="entry name" value="ALPHA KINASE/ELONGATION FACTOR 2 KINASE"/>
    <property type="match status" value="1"/>
</dbReference>
<reference evidence="3" key="1">
    <citation type="journal article" date="2023" name="Mol. Phylogenet. Evol.">
        <title>Genome-scale phylogeny and comparative genomics of the fungal order Sordariales.</title>
        <authorList>
            <person name="Hensen N."/>
            <person name="Bonometti L."/>
            <person name="Westerberg I."/>
            <person name="Brannstrom I.O."/>
            <person name="Guillou S."/>
            <person name="Cros-Aarteil S."/>
            <person name="Calhoun S."/>
            <person name="Haridas S."/>
            <person name="Kuo A."/>
            <person name="Mondo S."/>
            <person name="Pangilinan J."/>
            <person name="Riley R."/>
            <person name="LaButti K."/>
            <person name="Andreopoulos B."/>
            <person name="Lipzen A."/>
            <person name="Chen C."/>
            <person name="Yan M."/>
            <person name="Daum C."/>
            <person name="Ng V."/>
            <person name="Clum A."/>
            <person name="Steindorff A."/>
            <person name="Ohm R.A."/>
            <person name="Martin F."/>
            <person name="Silar P."/>
            <person name="Natvig D.O."/>
            <person name="Lalanne C."/>
            <person name="Gautier V."/>
            <person name="Ament-Velasquez S.L."/>
            <person name="Kruys A."/>
            <person name="Hutchinson M.I."/>
            <person name="Powell A.J."/>
            <person name="Barry K."/>
            <person name="Miller A.N."/>
            <person name="Grigoriev I.V."/>
            <person name="Debuchy R."/>
            <person name="Gladieux P."/>
            <person name="Hiltunen Thoren M."/>
            <person name="Johannesson H."/>
        </authorList>
    </citation>
    <scope>NUCLEOTIDE SEQUENCE</scope>
    <source>
        <strain evidence="3">CBS 103.79</strain>
    </source>
</reference>